<protein>
    <submittedName>
        <fullName evidence="2">Alkylhydroperoxidase/carboxymuconolactone decarboxylase family protein YurZ</fullName>
    </submittedName>
</protein>
<dbReference type="Gene3D" id="1.20.1290.10">
    <property type="entry name" value="AhpD-like"/>
    <property type="match status" value="1"/>
</dbReference>
<name>A0A7J9PG21_METMI</name>
<accession>A0A7J9PG21</accession>
<keyword evidence="2" id="KW-0560">Oxidoreductase</keyword>
<dbReference type="PANTHER" id="PTHR33930">
    <property type="entry name" value="ALKYL HYDROPEROXIDE REDUCTASE AHPD"/>
    <property type="match status" value="1"/>
</dbReference>
<dbReference type="InterPro" id="IPR029032">
    <property type="entry name" value="AhpD-like"/>
</dbReference>
<dbReference type="Pfam" id="PF02627">
    <property type="entry name" value="CMD"/>
    <property type="match status" value="1"/>
</dbReference>
<organism evidence="2 3">
    <name type="scientific">Methanococcus maripaludis</name>
    <name type="common">Methanococcus deltae</name>
    <dbReference type="NCBI Taxonomy" id="39152"/>
    <lineage>
        <taxon>Archaea</taxon>
        <taxon>Methanobacteriati</taxon>
        <taxon>Methanobacteriota</taxon>
        <taxon>Methanomada group</taxon>
        <taxon>Methanococci</taxon>
        <taxon>Methanococcales</taxon>
        <taxon>Methanococcaceae</taxon>
        <taxon>Methanococcus</taxon>
    </lineage>
</organism>
<dbReference type="SUPFAM" id="SSF69118">
    <property type="entry name" value="AhpD-like"/>
    <property type="match status" value="1"/>
</dbReference>
<evidence type="ECO:0000259" key="1">
    <source>
        <dbReference type="Pfam" id="PF02627"/>
    </source>
</evidence>
<proteinExistence type="predicted"/>
<gene>
    <name evidence="2" type="ORF">HNP90_001061</name>
</gene>
<keyword evidence="2" id="KW-0575">Peroxidase</keyword>
<comment type="caution">
    <text evidence="2">The sequence shown here is derived from an EMBL/GenBank/DDBJ whole genome shotgun (WGS) entry which is preliminary data.</text>
</comment>
<evidence type="ECO:0000313" key="3">
    <source>
        <dbReference type="Proteomes" id="UP000533207"/>
    </source>
</evidence>
<dbReference type="AlphaFoldDB" id="A0A7J9PG21"/>
<feature type="domain" description="Carboxymuconolactone decarboxylase-like" evidence="1">
    <location>
        <begin position="19"/>
        <end position="101"/>
    </location>
</feature>
<dbReference type="RefSeq" id="WP_011976806.1">
    <property type="nucleotide sequence ID" value="NZ_JACDUL010000002.1"/>
</dbReference>
<dbReference type="InterPro" id="IPR003779">
    <property type="entry name" value="CMD-like"/>
</dbReference>
<dbReference type="PANTHER" id="PTHR33930:SF2">
    <property type="entry name" value="BLR3452 PROTEIN"/>
    <property type="match status" value="1"/>
</dbReference>
<evidence type="ECO:0000313" key="2">
    <source>
        <dbReference type="EMBL" id="MBA2862182.1"/>
    </source>
</evidence>
<dbReference type="Proteomes" id="UP000533207">
    <property type="component" value="Unassembled WGS sequence"/>
</dbReference>
<dbReference type="EMBL" id="JACDUL010000002">
    <property type="protein sequence ID" value="MBA2862182.1"/>
    <property type="molecule type" value="Genomic_DNA"/>
</dbReference>
<reference evidence="2 3" key="1">
    <citation type="submission" date="2020-07" db="EMBL/GenBank/DDBJ databases">
        <title>Genomic Encyclopedia of Type Strains, Phase IV (KMG-V): Genome sequencing to study the core and pangenomes of soil and plant-associated prokaryotes.</title>
        <authorList>
            <person name="Whitman W."/>
        </authorList>
    </citation>
    <scope>NUCLEOTIDE SEQUENCE [LARGE SCALE GENOMIC DNA]</scope>
    <source>
        <strain evidence="2 3">C8</strain>
    </source>
</reference>
<dbReference type="GO" id="GO:0051920">
    <property type="term" value="F:peroxiredoxin activity"/>
    <property type="evidence" value="ECO:0007669"/>
    <property type="project" value="InterPro"/>
</dbReference>
<sequence length="104" mass="11306">MKEGVFFGEGMKFVKEGYPDIYDAVVGLNKAAFTGKTLDYKTQKLIAIGIVAATGDENAAEKQMRSGMVELKITKEEIIDALRVVLLTSGMPAFTKAMKVVSKL</sequence>